<accession>A0A803P0V6</accession>
<sequence>MKASATALGSSAPAGVEKTPASIKEASKEPIALREQALGDTPLVEGVTSAILMNARDGLIRGEDFQRSGYNDHRDGATSFLEPISSC</sequence>
<dbReference type="AlphaFoldDB" id="A0A803P0V6"/>
<evidence type="ECO:0000256" key="1">
    <source>
        <dbReference type="SAM" id="MobiDB-lite"/>
    </source>
</evidence>
<organism evidence="2 3">
    <name type="scientific">Cannabis sativa</name>
    <name type="common">Hemp</name>
    <name type="synonym">Marijuana</name>
    <dbReference type="NCBI Taxonomy" id="3483"/>
    <lineage>
        <taxon>Eukaryota</taxon>
        <taxon>Viridiplantae</taxon>
        <taxon>Streptophyta</taxon>
        <taxon>Embryophyta</taxon>
        <taxon>Tracheophyta</taxon>
        <taxon>Spermatophyta</taxon>
        <taxon>Magnoliopsida</taxon>
        <taxon>eudicotyledons</taxon>
        <taxon>Gunneridae</taxon>
        <taxon>Pentapetalae</taxon>
        <taxon>rosids</taxon>
        <taxon>fabids</taxon>
        <taxon>Rosales</taxon>
        <taxon>Cannabaceae</taxon>
        <taxon>Cannabis</taxon>
    </lineage>
</organism>
<evidence type="ECO:0000313" key="3">
    <source>
        <dbReference type="Proteomes" id="UP000596661"/>
    </source>
</evidence>
<dbReference type="EnsemblPlants" id="evm.model.02.393">
    <property type="protein sequence ID" value="cds.evm.model.02.393"/>
    <property type="gene ID" value="evm.TU.02.393"/>
</dbReference>
<dbReference type="Gramene" id="evm.model.02.393">
    <property type="protein sequence ID" value="cds.evm.model.02.393"/>
    <property type="gene ID" value="evm.TU.02.393"/>
</dbReference>
<keyword evidence="3" id="KW-1185">Reference proteome</keyword>
<protein>
    <submittedName>
        <fullName evidence="2">Uncharacterized protein</fullName>
    </submittedName>
</protein>
<reference evidence="2" key="1">
    <citation type="submission" date="2018-11" db="EMBL/GenBank/DDBJ databases">
        <authorList>
            <person name="Grassa J C."/>
        </authorList>
    </citation>
    <scope>NUCLEOTIDE SEQUENCE [LARGE SCALE GENOMIC DNA]</scope>
</reference>
<reference evidence="2" key="2">
    <citation type="submission" date="2021-03" db="UniProtKB">
        <authorList>
            <consortium name="EnsemblPlants"/>
        </authorList>
    </citation>
    <scope>IDENTIFICATION</scope>
</reference>
<feature type="region of interest" description="Disordered" evidence="1">
    <location>
        <begin position="1"/>
        <end position="23"/>
    </location>
</feature>
<dbReference type="Proteomes" id="UP000596661">
    <property type="component" value="Chromosome 2"/>
</dbReference>
<name>A0A803P0V6_CANSA</name>
<dbReference type="EMBL" id="UZAU01000105">
    <property type="status" value="NOT_ANNOTATED_CDS"/>
    <property type="molecule type" value="Genomic_DNA"/>
</dbReference>
<proteinExistence type="predicted"/>
<evidence type="ECO:0000313" key="2">
    <source>
        <dbReference type="EnsemblPlants" id="cds.evm.model.02.393"/>
    </source>
</evidence>